<dbReference type="RefSeq" id="WP_069936012.1">
    <property type="nucleotide sequence ID" value="NZ_MEHJ01000001.1"/>
</dbReference>
<dbReference type="OrthoDB" id="3296646at2"/>
<name>A0A1E5PJZ6_9ACTN</name>
<dbReference type="AlphaFoldDB" id="A0A1E5PJZ6"/>
<evidence type="ECO:0000313" key="3">
    <source>
        <dbReference type="Proteomes" id="UP000095759"/>
    </source>
</evidence>
<sequence>MTRTRPRPLPPTTAAFVRFVVCGGGVGLASSGVLVLLHDRMPLAVANALVTVVSTLVATELHGRVTFRSERGGWGVHLRSGLTVLVSYAFTTGALLGLYAVQSTPSVAVQQTVYLAASALAGVGRFAVLRLVVFAERPAPGVGTGPAAAPEPAAAPALSRRAVAIAA</sequence>
<evidence type="ECO:0008006" key="4">
    <source>
        <dbReference type="Google" id="ProtNLM"/>
    </source>
</evidence>
<dbReference type="STRING" id="285458.BGM19_05260"/>
<keyword evidence="1" id="KW-0812">Transmembrane</keyword>
<feature type="transmembrane region" description="Helical" evidence="1">
    <location>
        <begin position="43"/>
        <end position="61"/>
    </location>
</feature>
<keyword evidence="3" id="KW-1185">Reference proteome</keyword>
<organism evidence="2 3">
    <name type="scientific">Streptomyces agglomeratus</name>
    <dbReference type="NCBI Taxonomy" id="285458"/>
    <lineage>
        <taxon>Bacteria</taxon>
        <taxon>Bacillati</taxon>
        <taxon>Actinomycetota</taxon>
        <taxon>Actinomycetes</taxon>
        <taxon>Kitasatosporales</taxon>
        <taxon>Streptomycetaceae</taxon>
        <taxon>Streptomyces</taxon>
    </lineage>
</organism>
<feature type="transmembrane region" description="Helical" evidence="1">
    <location>
        <begin position="82"/>
        <end position="101"/>
    </location>
</feature>
<comment type="caution">
    <text evidence="2">The sequence shown here is derived from an EMBL/GenBank/DDBJ whole genome shotgun (WGS) entry which is preliminary data.</text>
</comment>
<feature type="transmembrane region" description="Helical" evidence="1">
    <location>
        <begin position="113"/>
        <end position="133"/>
    </location>
</feature>
<evidence type="ECO:0000256" key="1">
    <source>
        <dbReference type="SAM" id="Phobius"/>
    </source>
</evidence>
<dbReference type="EMBL" id="MEHJ01000001">
    <property type="protein sequence ID" value="OEJ29842.1"/>
    <property type="molecule type" value="Genomic_DNA"/>
</dbReference>
<protein>
    <recommendedName>
        <fullName evidence="4">GtrA-like protein domain-containing protein</fullName>
    </recommendedName>
</protein>
<keyword evidence="1" id="KW-1133">Transmembrane helix</keyword>
<accession>A0A1E5PJZ6</accession>
<reference evidence="2 3" key="1">
    <citation type="submission" date="2016-08" db="EMBL/GenBank/DDBJ databases">
        <title>Complete genome sequence of Streptomyces agglomeratus strain 6-3-2, a novel anti-MRSA actinomycete isolated from Wuli of Tebit, China.</title>
        <authorList>
            <person name="Chen X."/>
        </authorList>
    </citation>
    <scope>NUCLEOTIDE SEQUENCE [LARGE SCALE GENOMIC DNA]</scope>
    <source>
        <strain evidence="2 3">6-3-2</strain>
    </source>
</reference>
<gene>
    <name evidence="2" type="ORF">AS594_31475</name>
</gene>
<evidence type="ECO:0000313" key="2">
    <source>
        <dbReference type="EMBL" id="OEJ29842.1"/>
    </source>
</evidence>
<proteinExistence type="predicted"/>
<keyword evidence="1" id="KW-0472">Membrane</keyword>
<dbReference type="Proteomes" id="UP000095759">
    <property type="component" value="Unassembled WGS sequence"/>
</dbReference>
<feature type="transmembrane region" description="Helical" evidence="1">
    <location>
        <begin position="12"/>
        <end position="37"/>
    </location>
</feature>